<keyword evidence="4" id="KW-1185">Reference proteome</keyword>
<evidence type="ECO:0000313" key="3">
    <source>
        <dbReference type="Ensembl" id="ENSOANP00000044141.1"/>
    </source>
</evidence>
<feature type="region of interest" description="Disordered" evidence="1">
    <location>
        <begin position="181"/>
        <end position="208"/>
    </location>
</feature>
<dbReference type="PANTHER" id="PTHR10006:SF19">
    <property type="entry name" value="MUCIN-1"/>
    <property type="match status" value="1"/>
</dbReference>
<name>A0A6I8NSZ2_ORNAN</name>
<evidence type="ECO:0000313" key="4">
    <source>
        <dbReference type="Proteomes" id="UP000002279"/>
    </source>
</evidence>
<keyword evidence="2" id="KW-1133">Transmembrane helix</keyword>
<dbReference type="GeneTree" id="ENSGT00710000106874"/>
<evidence type="ECO:0000256" key="1">
    <source>
        <dbReference type="SAM" id="MobiDB-lite"/>
    </source>
</evidence>
<evidence type="ECO:0000256" key="2">
    <source>
        <dbReference type="SAM" id="Phobius"/>
    </source>
</evidence>
<accession>A0A6I8NSZ2</accession>
<feature type="transmembrane region" description="Helical" evidence="2">
    <location>
        <begin position="116"/>
        <end position="143"/>
    </location>
</feature>
<sequence>MPGGGEDRARVPICLRPVRARWRWTRTWSSAWAGPRPKRSGGSFPRTTTGRSSAWRSRGSTVSDGPRPRPAPLPPLPPGGFVLRGHVVGEGGKEREVAQAWNIHGPGPAGASVPGWGIALLVLISFLVLLALLHLVWLVTAWFRRRRGGHFDLFSSRDTYHPMSEYPAYHTHGSYLAPGTVPRPHGEVSSGNGGGLSFTNPAVNSDGL</sequence>
<organism evidence="3 4">
    <name type="scientific">Ornithorhynchus anatinus</name>
    <name type="common">Duckbill platypus</name>
    <dbReference type="NCBI Taxonomy" id="9258"/>
    <lineage>
        <taxon>Eukaryota</taxon>
        <taxon>Metazoa</taxon>
        <taxon>Chordata</taxon>
        <taxon>Craniata</taxon>
        <taxon>Vertebrata</taxon>
        <taxon>Euteleostomi</taxon>
        <taxon>Mammalia</taxon>
        <taxon>Monotremata</taxon>
        <taxon>Ornithorhynchidae</taxon>
        <taxon>Ornithorhynchus</taxon>
    </lineage>
</organism>
<dbReference type="AlphaFoldDB" id="A0A6I8NSZ2"/>
<reference evidence="3" key="2">
    <citation type="submission" date="2025-08" db="UniProtKB">
        <authorList>
            <consortium name="Ensembl"/>
        </authorList>
    </citation>
    <scope>IDENTIFICATION</scope>
    <source>
        <strain evidence="3">Glennie</strain>
    </source>
</reference>
<dbReference type="Bgee" id="ENSOANG00000041692">
    <property type="expression patterns" value="Expressed in adult mammalian kidney and 5 other cell types or tissues"/>
</dbReference>
<keyword evidence="2" id="KW-0812">Transmembrane</keyword>
<feature type="compositionally biased region" description="Polar residues" evidence="1">
    <location>
        <begin position="197"/>
        <end position="208"/>
    </location>
</feature>
<reference evidence="3" key="3">
    <citation type="submission" date="2025-09" db="UniProtKB">
        <authorList>
            <consortium name="Ensembl"/>
        </authorList>
    </citation>
    <scope>IDENTIFICATION</scope>
    <source>
        <strain evidence="3">Glennie</strain>
    </source>
</reference>
<feature type="compositionally biased region" description="Polar residues" evidence="1">
    <location>
        <begin position="45"/>
        <end position="63"/>
    </location>
</feature>
<keyword evidence="2" id="KW-0472">Membrane</keyword>
<protein>
    <recommendedName>
        <fullName evidence="5">Mucin-1</fullName>
    </recommendedName>
</protein>
<reference evidence="3 4" key="1">
    <citation type="journal article" date="2008" name="Nature">
        <title>Genome analysis of the platypus reveals unique signatures of evolution.</title>
        <authorList>
            <person name="Warren W.C."/>
            <person name="Hillier L.W."/>
            <person name="Marshall Graves J.A."/>
            <person name="Birney E."/>
            <person name="Ponting C.P."/>
            <person name="Grutzner F."/>
            <person name="Belov K."/>
            <person name="Miller W."/>
            <person name="Clarke L."/>
            <person name="Chinwalla A.T."/>
            <person name="Yang S.P."/>
            <person name="Heger A."/>
            <person name="Locke D.P."/>
            <person name="Miethke P."/>
            <person name="Waters P.D."/>
            <person name="Veyrunes F."/>
            <person name="Fulton L."/>
            <person name="Fulton B."/>
            <person name="Graves T."/>
            <person name="Wallis J."/>
            <person name="Puente X.S."/>
            <person name="Lopez-Otin C."/>
            <person name="Ordonez G.R."/>
            <person name="Eichler E.E."/>
            <person name="Chen L."/>
            <person name="Cheng Z."/>
            <person name="Deakin J.E."/>
            <person name="Alsop A."/>
            <person name="Thompson K."/>
            <person name="Kirby P."/>
            <person name="Papenfuss A.T."/>
            <person name="Wakefield M.J."/>
            <person name="Olender T."/>
            <person name="Lancet D."/>
            <person name="Huttley G.A."/>
            <person name="Smit A.F."/>
            <person name="Pask A."/>
            <person name="Temple-Smith P."/>
            <person name="Batzer M.A."/>
            <person name="Walker J.A."/>
            <person name="Konkel M.K."/>
            <person name="Harris R.S."/>
            <person name="Whittington C.M."/>
            <person name="Wong E.S."/>
            <person name="Gemmell N.J."/>
            <person name="Buschiazzo E."/>
            <person name="Vargas Jentzsch I.M."/>
            <person name="Merkel A."/>
            <person name="Schmitz J."/>
            <person name="Zemann A."/>
            <person name="Churakov G."/>
            <person name="Kriegs J.O."/>
            <person name="Brosius J."/>
            <person name="Murchison E.P."/>
            <person name="Sachidanandam R."/>
            <person name="Smith C."/>
            <person name="Hannon G.J."/>
            <person name="Tsend-Ayush E."/>
            <person name="McMillan D."/>
            <person name="Attenborough R."/>
            <person name="Rens W."/>
            <person name="Ferguson-Smith M."/>
            <person name="Lefevre C.M."/>
            <person name="Sharp J.A."/>
            <person name="Nicholas K.R."/>
            <person name="Ray D.A."/>
            <person name="Kube M."/>
            <person name="Reinhardt R."/>
            <person name="Pringle T.H."/>
            <person name="Taylor J."/>
            <person name="Jones R.C."/>
            <person name="Nixon B."/>
            <person name="Dacheux J.L."/>
            <person name="Niwa H."/>
            <person name="Sekita Y."/>
            <person name="Huang X."/>
            <person name="Stark A."/>
            <person name="Kheradpour P."/>
            <person name="Kellis M."/>
            <person name="Flicek P."/>
            <person name="Chen Y."/>
            <person name="Webber C."/>
            <person name="Hardison R."/>
            <person name="Nelson J."/>
            <person name="Hallsworth-Pepin K."/>
            <person name="Delehaunty K."/>
            <person name="Markovic C."/>
            <person name="Minx P."/>
            <person name="Feng Y."/>
            <person name="Kremitzki C."/>
            <person name="Mitreva M."/>
            <person name="Glasscock J."/>
            <person name="Wylie T."/>
            <person name="Wohldmann P."/>
            <person name="Thiru P."/>
            <person name="Nhan M.N."/>
            <person name="Pohl C.S."/>
            <person name="Smith S.M."/>
            <person name="Hou S."/>
            <person name="Nefedov M."/>
            <person name="de Jong P.J."/>
            <person name="Renfree M.B."/>
            <person name="Mardis E.R."/>
            <person name="Wilson R.K."/>
        </authorList>
    </citation>
    <scope>NUCLEOTIDE SEQUENCE [LARGE SCALE GENOMIC DNA]</scope>
    <source>
        <strain evidence="3 4">Glennie</strain>
    </source>
</reference>
<proteinExistence type="predicted"/>
<dbReference type="Ensembl" id="ENSOANT00000059833.1">
    <property type="protein sequence ID" value="ENSOANP00000044141.1"/>
    <property type="gene ID" value="ENSOANG00000041692.1"/>
</dbReference>
<evidence type="ECO:0008006" key="5">
    <source>
        <dbReference type="Google" id="ProtNLM"/>
    </source>
</evidence>
<dbReference type="InParanoid" id="A0A6I8NSZ2"/>
<dbReference type="PANTHER" id="PTHR10006">
    <property type="entry name" value="MUCIN-1-RELATED"/>
    <property type="match status" value="1"/>
</dbReference>
<dbReference type="Proteomes" id="UP000002279">
    <property type="component" value="Chromosome X5"/>
</dbReference>
<feature type="region of interest" description="Disordered" evidence="1">
    <location>
        <begin position="31"/>
        <end position="76"/>
    </location>
</feature>